<comment type="caution">
    <text evidence="3">The sequence shown here is derived from an EMBL/GenBank/DDBJ whole genome shotgun (WGS) entry which is preliminary data.</text>
</comment>
<organism evidence="3 4">
    <name type="scientific">Terrabacter aeriphilus</name>
    <dbReference type="NCBI Taxonomy" id="515662"/>
    <lineage>
        <taxon>Bacteria</taxon>
        <taxon>Bacillati</taxon>
        <taxon>Actinomycetota</taxon>
        <taxon>Actinomycetes</taxon>
        <taxon>Micrococcales</taxon>
        <taxon>Intrasporangiaceae</taxon>
        <taxon>Terrabacter</taxon>
    </lineage>
</organism>
<proteinExistence type="predicted"/>
<reference evidence="4" key="1">
    <citation type="journal article" date="2019" name="Int. J. Syst. Evol. Microbiol.">
        <title>The Global Catalogue of Microorganisms (GCM) 10K type strain sequencing project: providing services to taxonomists for standard genome sequencing and annotation.</title>
        <authorList>
            <consortium name="The Broad Institute Genomics Platform"/>
            <consortium name="The Broad Institute Genome Sequencing Center for Infectious Disease"/>
            <person name="Wu L."/>
            <person name="Ma J."/>
        </authorList>
    </citation>
    <scope>NUCLEOTIDE SEQUENCE [LARGE SCALE GENOMIC DNA]</scope>
    <source>
        <strain evidence="4">JCM 17687</strain>
    </source>
</reference>
<protein>
    <submittedName>
        <fullName evidence="3">Uncharacterized protein</fullName>
    </submittedName>
</protein>
<dbReference type="Proteomes" id="UP001500427">
    <property type="component" value="Unassembled WGS sequence"/>
</dbReference>
<evidence type="ECO:0000259" key="1">
    <source>
        <dbReference type="Pfam" id="PF26035"/>
    </source>
</evidence>
<sequence length="212" mass="21929">MSSTPTIDLGDPRGLSDLGTFVGRARRANPEGAVRLQTMGTVLLTTVAVIEGSGLMGEGTVLGLRVVPIRPTDDVDVTVSFTSVADRLAHQTDSAVFSVPPVTVRAPWSGLTPPRDGWEPVGQLAGEVVDSIARQGISDIATGSPDGAGGHAVDALRRRVWGTMSDTVPPIAAGLAFGAHVLGFVVPGEPAALAAQGRWTRLSTTRGHVLVR</sequence>
<evidence type="ECO:0000313" key="3">
    <source>
        <dbReference type="EMBL" id="GAA5032298.1"/>
    </source>
</evidence>
<evidence type="ECO:0000259" key="2">
    <source>
        <dbReference type="Pfam" id="PF26572"/>
    </source>
</evidence>
<dbReference type="InterPro" id="IPR058498">
    <property type="entry name" value="DUF8185"/>
</dbReference>
<dbReference type="Pfam" id="PF26572">
    <property type="entry name" value="DUF8185"/>
    <property type="match status" value="1"/>
</dbReference>
<accession>A0ABP9JIL9</accession>
<keyword evidence="4" id="KW-1185">Reference proteome</keyword>
<name>A0ABP9JIL9_9MICO</name>
<dbReference type="InterPro" id="IPR058323">
    <property type="entry name" value="DUF8010"/>
</dbReference>
<evidence type="ECO:0000313" key="4">
    <source>
        <dbReference type="Proteomes" id="UP001500427"/>
    </source>
</evidence>
<dbReference type="EMBL" id="BAABIW010000020">
    <property type="protein sequence ID" value="GAA5032298.1"/>
    <property type="molecule type" value="Genomic_DNA"/>
</dbReference>
<gene>
    <name evidence="3" type="ORF">GCM10023258_31130</name>
</gene>
<feature type="domain" description="DUF8010" evidence="1">
    <location>
        <begin position="5"/>
        <end position="109"/>
    </location>
</feature>
<dbReference type="Pfam" id="PF26035">
    <property type="entry name" value="DUF8010"/>
    <property type="match status" value="1"/>
</dbReference>
<feature type="domain" description="DUF8185" evidence="2">
    <location>
        <begin position="113"/>
        <end position="212"/>
    </location>
</feature>
<dbReference type="RefSeq" id="WP_345508420.1">
    <property type="nucleotide sequence ID" value="NZ_BAABIW010000020.1"/>
</dbReference>